<gene>
    <name evidence="1" type="ORF">Tci_892577</name>
</gene>
<dbReference type="AlphaFoldDB" id="A0A699UH90"/>
<protein>
    <submittedName>
        <fullName evidence="1">Uncharacterized protein</fullName>
    </submittedName>
</protein>
<reference evidence="1" key="1">
    <citation type="journal article" date="2019" name="Sci. Rep.">
        <title>Draft genome of Tanacetum cinerariifolium, the natural source of mosquito coil.</title>
        <authorList>
            <person name="Yamashiro T."/>
            <person name="Shiraishi A."/>
            <person name="Satake H."/>
            <person name="Nakayama K."/>
        </authorList>
    </citation>
    <scope>NUCLEOTIDE SEQUENCE</scope>
</reference>
<comment type="caution">
    <text evidence="1">The sequence shown here is derived from an EMBL/GenBank/DDBJ whole genome shotgun (WGS) entry which is preliminary data.</text>
</comment>
<accession>A0A699UH90</accession>
<organism evidence="1">
    <name type="scientific">Tanacetum cinerariifolium</name>
    <name type="common">Dalmatian daisy</name>
    <name type="synonym">Chrysanthemum cinerariifolium</name>
    <dbReference type="NCBI Taxonomy" id="118510"/>
    <lineage>
        <taxon>Eukaryota</taxon>
        <taxon>Viridiplantae</taxon>
        <taxon>Streptophyta</taxon>
        <taxon>Embryophyta</taxon>
        <taxon>Tracheophyta</taxon>
        <taxon>Spermatophyta</taxon>
        <taxon>Magnoliopsida</taxon>
        <taxon>eudicotyledons</taxon>
        <taxon>Gunneridae</taxon>
        <taxon>Pentapetalae</taxon>
        <taxon>asterids</taxon>
        <taxon>campanulids</taxon>
        <taxon>Asterales</taxon>
        <taxon>Asteraceae</taxon>
        <taxon>Asteroideae</taxon>
        <taxon>Anthemideae</taxon>
        <taxon>Anthemidinae</taxon>
        <taxon>Tanacetum</taxon>
    </lineage>
</organism>
<name>A0A699UH90_TANCI</name>
<evidence type="ECO:0000313" key="1">
    <source>
        <dbReference type="EMBL" id="GFD20608.1"/>
    </source>
</evidence>
<proteinExistence type="predicted"/>
<dbReference type="EMBL" id="BKCJ011323441">
    <property type="protein sequence ID" value="GFD20608.1"/>
    <property type="molecule type" value="Genomic_DNA"/>
</dbReference>
<feature type="non-terminal residue" evidence="1">
    <location>
        <position position="1"/>
    </location>
</feature>
<sequence>DKETTNLKQLVKIIPEEDITIDAIPLAVKTLIIDWKIYKEGKKSYYQLIRAGGKSKNYLVFSYMLKDFDKEDVETL</sequence>